<evidence type="ECO:0000313" key="1">
    <source>
        <dbReference type="EMBL" id="AXT45170.1"/>
    </source>
</evidence>
<protein>
    <recommendedName>
        <fullName evidence="3">DUF1484 family protein</fullName>
    </recommendedName>
</protein>
<evidence type="ECO:0008006" key="3">
    <source>
        <dbReference type="Google" id="ProtNLM"/>
    </source>
</evidence>
<reference evidence="1 2" key="1">
    <citation type="submission" date="2018-08" db="EMBL/GenBank/DDBJ databases">
        <title>Complete genome sequence of JP2-74.</title>
        <authorList>
            <person name="Wu L."/>
        </authorList>
    </citation>
    <scope>NUCLEOTIDE SEQUENCE [LARGE SCALE GENOMIC DNA]</scope>
    <source>
        <strain evidence="1 2">JP2-74</strain>
    </source>
</reference>
<proteinExistence type="predicted"/>
<sequence>MTSATQTLHIPSLPTLLSQLKSLRQQNPSLNLIDPLLQQLDEYDEHFHHSAQLICLELGQVSSALSALAAMLDQSNLDTLECEQMYCLLEPFARRLQQTTVQMQELA</sequence>
<evidence type="ECO:0000313" key="2">
    <source>
        <dbReference type="Proteomes" id="UP000259465"/>
    </source>
</evidence>
<dbReference type="RefSeq" id="WP_118266503.1">
    <property type="nucleotide sequence ID" value="NZ_CP031968.1"/>
</dbReference>
<gene>
    <name evidence="1" type="ORF">D1345_02715</name>
</gene>
<dbReference type="EMBL" id="CP031968">
    <property type="protein sequence ID" value="AXT45170.1"/>
    <property type="molecule type" value="Genomic_DNA"/>
</dbReference>
<keyword evidence="2" id="KW-1185">Reference proteome</keyword>
<name>A0AAD0RMH9_9NEIS</name>
<dbReference type="AlphaFoldDB" id="A0AAD0RMH9"/>
<organism evidence="1 2">
    <name type="scientific">Chromobacterium rhizoryzae</name>
    <dbReference type="NCBI Taxonomy" id="1778675"/>
    <lineage>
        <taxon>Bacteria</taxon>
        <taxon>Pseudomonadati</taxon>
        <taxon>Pseudomonadota</taxon>
        <taxon>Betaproteobacteria</taxon>
        <taxon>Neisseriales</taxon>
        <taxon>Chromobacteriaceae</taxon>
        <taxon>Chromobacterium</taxon>
    </lineage>
</organism>
<dbReference type="KEGG" id="crz:D1345_02715"/>
<dbReference type="Proteomes" id="UP000259465">
    <property type="component" value="Chromosome"/>
</dbReference>
<accession>A0AAD0RMH9</accession>